<dbReference type="InterPro" id="IPR050910">
    <property type="entry name" value="JMJD6_ArgDemeth/LysHydrox"/>
</dbReference>
<keyword evidence="1" id="KW-0812">Transmembrane</keyword>
<name>A0ABP0KIK8_9DINO</name>
<reference evidence="3 4" key="1">
    <citation type="submission" date="2024-02" db="EMBL/GenBank/DDBJ databases">
        <authorList>
            <person name="Chen Y."/>
            <person name="Shah S."/>
            <person name="Dougan E. K."/>
            <person name="Thang M."/>
            <person name="Chan C."/>
        </authorList>
    </citation>
    <scope>NUCLEOTIDE SEQUENCE [LARGE SCALE GENOMIC DNA]</scope>
</reference>
<dbReference type="Proteomes" id="UP001642484">
    <property type="component" value="Unassembled WGS sequence"/>
</dbReference>
<protein>
    <recommendedName>
        <fullName evidence="2">JmjC domain-containing protein</fullName>
    </recommendedName>
</protein>
<proteinExistence type="predicted"/>
<dbReference type="Gene3D" id="2.60.120.650">
    <property type="entry name" value="Cupin"/>
    <property type="match status" value="1"/>
</dbReference>
<organism evidence="3 4">
    <name type="scientific">Durusdinium trenchii</name>
    <dbReference type="NCBI Taxonomy" id="1381693"/>
    <lineage>
        <taxon>Eukaryota</taxon>
        <taxon>Sar</taxon>
        <taxon>Alveolata</taxon>
        <taxon>Dinophyceae</taxon>
        <taxon>Suessiales</taxon>
        <taxon>Symbiodiniaceae</taxon>
        <taxon>Durusdinium</taxon>
    </lineage>
</organism>
<dbReference type="EMBL" id="CAXAMN010008824">
    <property type="protein sequence ID" value="CAK9026670.1"/>
    <property type="molecule type" value="Genomic_DNA"/>
</dbReference>
<dbReference type="PROSITE" id="PS51184">
    <property type="entry name" value="JMJC"/>
    <property type="match status" value="1"/>
</dbReference>
<dbReference type="SUPFAM" id="SSF48403">
    <property type="entry name" value="Ankyrin repeat"/>
    <property type="match status" value="1"/>
</dbReference>
<keyword evidence="1" id="KW-0472">Membrane</keyword>
<feature type="transmembrane region" description="Helical" evidence="1">
    <location>
        <begin position="631"/>
        <end position="652"/>
    </location>
</feature>
<keyword evidence="4" id="KW-1185">Reference proteome</keyword>
<evidence type="ECO:0000313" key="4">
    <source>
        <dbReference type="Proteomes" id="UP001642484"/>
    </source>
</evidence>
<evidence type="ECO:0000256" key="1">
    <source>
        <dbReference type="SAM" id="Phobius"/>
    </source>
</evidence>
<dbReference type="SUPFAM" id="SSF51197">
    <property type="entry name" value="Clavaminate synthase-like"/>
    <property type="match status" value="1"/>
</dbReference>
<keyword evidence="1" id="KW-1133">Transmembrane helix</keyword>
<dbReference type="InterPro" id="IPR003347">
    <property type="entry name" value="JmjC_dom"/>
</dbReference>
<dbReference type="PANTHER" id="PTHR12480">
    <property type="entry name" value="ARGININE DEMETHYLASE AND LYSYL-HYDROXYLASE JMJD"/>
    <property type="match status" value="1"/>
</dbReference>
<gene>
    <name evidence="3" type="ORF">CCMP2556_LOCUS16467</name>
</gene>
<dbReference type="Pfam" id="PF08007">
    <property type="entry name" value="JmjC_2"/>
    <property type="match status" value="1"/>
</dbReference>
<evidence type="ECO:0000313" key="3">
    <source>
        <dbReference type="EMBL" id="CAK9026670.1"/>
    </source>
</evidence>
<dbReference type="InterPro" id="IPR036770">
    <property type="entry name" value="Ankyrin_rpt-contain_sf"/>
</dbReference>
<comment type="caution">
    <text evidence="3">The sequence shown here is derived from an EMBL/GenBank/DDBJ whole genome shotgun (WGS) entry which is preliminary data.</text>
</comment>
<dbReference type="Gene3D" id="1.25.40.20">
    <property type="entry name" value="Ankyrin repeat-containing domain"/>
    <property type="match status" value="1"/>
</dbReference>
<evidence type="ECO:0000259" key="2">
    <source>
        <dbReference type="PROSITE" id="PS51184"/>
    </source>
</evidence>
<feature type="domain" description="JmjC" evidence="2">
    <location>
        <begin position="450"/>
        <end position="633"/>
    </location>
</feature>
<sequence>MEKQRRSTAVGRLLVLSAVATCTFEATFTEGLRSASRFRLSASRRSLSSLSASQGLEFAQELVGDNERQLLSEFRRCYRENPYPEKLNLFFPNEERIISLLYASTSSYTSSSFLSTVDRIFRQLHAWPSAWPLCQKLLSPEHPWSEAYSKQIIAEGFWSPFDFFTVDLSTLRPLQRYPLEELRQQSSTGFRVVERWLKKLEEEGETDEKLQGFLKKFLEQDKINSKEQVMRLRPLEDLLEYLLSTLVDRIFEISDSDAMTAIVTARDLRQRTILHVAAEQGNSILAEQFLQSVAEENRKDFATAKDAGGYSAGDLALLAGYTSTAEKIQSLGGAETTPPAALKFFPAAEGHPKRSDDGGWNEEPGVPPTVEWLKEYSKTSKTSTSQSSSLCEIDAISVDQFDWTVFQTHYVAPRRPLLIKGGVKMSVSDRVKFTRDGLLQIAGTRPVRAFSTPYEDDFRNVPAVEMPLQDYVNFLDQRDQESDFERSEKLSYIFERLKDDEGPLSFARSPPKLFKEHIKLRAAQFSLGGQLMGSPLHYHVDAVNSLIYGRKLWFLKPPAEQEFRKTVVYEDLAKSGGPQGLRVIQEGGDLLYVPQDWAHGALCLKQCIGLAHEFDVVFRDAGPVSVETVNAGLGVALAGIAFFSFGIITWFVQHV</sequence>
<accession>A0ABP0KIK8</accession>